<dbReference type="AlphaFoldDB" id="A0A4U3LSF7"/>
<dbReference type="RefSeq" id="WP_137251626.1">
    <property type="nucleotide sequence ID" value="NZ_SZQA01000063.1"/>
</dbReference>
<evidence type="ECO:0000256" key="4">
    <source>
        <dbReference type="ARBA" id="ARBA00022692"/>
    </source>
</evidence>
<feature type="domain" description="YetF C-terminal" evidence="8">
    <location>
        <begin position="90"/>
        <end position="160"/>
    </location>
</feature>
<feature type="transmembrane region" description="Helical" evidence="7">
    <location>
        <begin position="66"/>
        <end position="88"/>
    </location>
</feature>
<keyword evidence="6 7" id="KW-0472">Membrane</keyword>
<dbReference type="Pfam" id="PF04239">
    <property type="entry name" value="DUF421"/>
    <property type="match status" value="1"/>
</dbReference>
<dbReference type="EMBL" id="SZQA01000063">
    <property type="protein sequence ID" value="TKK78925.1"/>
    <property type="molecule type" value="Genomic_DNA"/>
</dbReference>
<dbReference type="Proteomes" id="UP000308705">
    <property type="component" value="Unassembled WGS sequence"/>
</dbReference>
<evidence type="ECO:0000256" key="2">
    <source>
        <dbReference type="ARBA" id="ARBA00006448"/>
    </source>
</evidence>
<proteinExistence type="inferred from homology"/>
<evidence type="ECO:0000256" key="1">
    <source>
        <dbReference type="ARBA" id="ARBA00004651"/>
    </source>
</evidence>
<evidence type="ECO:0000313" key="10">
    <source>
        <dbReference type="Proteomes" id="UP000308705"/>
    </source>
</evidence>
<keyword evidence="4 7" id="KW-0812">Transmembrane</keyword>
<keyword evidence="5 7" id="KW-1133">Transmembrane helix</keyword>
<sequence>MSDILTLGVPVLDKVVRTVAVYLCVVVLLRLVGKRDMAQLNTFDLVVMLLLSNVVQNAIIGPDNSLLGGIIGAVVLVTGNSLLTRAAAQWGWLARLFESRPTVLAHDGRYDDRNLRRLGLRHADLDVAIKRQGGSRVEDVAEATLEPGGTVVVRLRPEEENATLADIARLEERLIRIETLLAEGRRA</sequence>
<dbReference type="InterPro" id="IPR023090">
    <property type="entry name" value="UPF0702_alpha/beta_dom_sf"/>
</dbReference>
<evidence type="ECO:0000256" key="7">
    <source>
        <dbReference type="SAM" id="Phobius"/>
    </source>
</evidence>
<reference evidence="9 10" key="1">
    <citation type="submission" date="2019-04" db="EMBL/GenBank/DDBJ databases">
        <title>Herbidospora sp. NEAU-GS14.nov., a novel actinomycete isolated from soil.</title>
        <authorList>
            <person name="Han L."/>
        </authorList>
    </citation>
    <scope>NUCLEOTIDE SEQUENCE [LARGE SCALE GENOMIC DNA]</scope>
    <source>
        <strain evidence="9 10">NEAU-GS14</strain>
    </source>
</reference>
<dbReference type="PANTHER" id="PTHR34582">
    <property type="entry name" value="UPF0702 TRANSMEMBRANE PROTEIN YCAP"/>
    <property type="match status" value="1"/>
</dbReference>
<gene>
    <name evidence="9" type="ORF">FDA94_36665</name>
</gene>
<evidence type="ECO:0000256" key="5">
    <source>
        <dbReference type="ARBA" id="ARBA00022989"/>
    </source>
</evidence>
<evidence type="ECO:0000256" key="3">
    <source>
        <dbReference type="ARBA" id="ARBA00022475"/>
    </source>
</evidence>
<name>A0A4U3LSF7_9ACTN</name>
<evidence type="ECO:0000313" key="9">
    <source>
        <dbReference type="EMBL" id="TKK78925.1"/>
    </source>
</evidence>
<protein>
    <submittedName>
        <fullName evidence="9">DUF421 domain-containing protein</fullName>
    </submittedName>
</protein>
<organism evidence="9 10">
    <name type="scientific">Herbidospora galbida</name>
    <dbReference type="NCBI Taxonomy" id="2575442"/>
    <lineage>
        <taxon>Bacteria</taxon>
        <taxon>Bacillati</taxon>
        <taxon>Actinomycetota</taxon>
        <taxon>Actinomycetes</taxon>
        <taxon>Streptosporangiales</taxon>
        <taxon>Streptosporangiaceae</taxon>
        <taxon>Herbidospora</taxon>
    </lineage>
</organism>
<keyword evidence="10" id="KW-1185">Reference proteome</keyword>
<comment type="caution">
    <text evidence="9">The sequence shown here is derived from an EMBL/GenBank/DDBJ whole genome shotgun (WGS) entry which is preliminary data.</text>
</comment>
<feature type="transmembrane region" description="Helical" evidence="7">
    <location>
        <begin position="40"/>
        <end position="60"/>
    </location>
</feature>
<dbReference type="GO" id="GO:0005886">
    <property type="term" value="C:plasma membrane"/>
    <property type="evidence" value="ECO:0007669"/>
    <property type="project" value="UniProtKB-SubCell"/>
</dbReference>
<dbReference type="OrthoDB" id="9778331at2"/>
<keyword evidence="3" id="KW-1003">Cell membrane</keyword>
<evidence type="ECO:0000256" key="6">
    <source>
        <dbReference type="ARBA" id="ARBA00023136"/>
    </source>
</evidence>
<dbReference type="InterPro" id="IPR007353">
    <property type="entry name" value="DUF421"/>
</dbReference>
<feature type="transmembrane region" description="Helical" evidence="7">
    <location>
        <begin position="15"/>
        <end position="33"/>
    </location>
</feature>
<dbReference type="PANTHER" id="PTHR34582:SF2">
    <property type="entry name" value="UPF0702 TRANSMEMBRANE PROTEIN YDFR"/>
    <property type="match status" value="1"/>
</dbReference>
<comment type="subcellular location">
    <subcellularLocation>
        <location evidence="1">Cell membrane</location>
        <topology evidence="1">Multi-pass membrane protein</topology>
    </subcellularLocation>
</comment>
<comment type="similarity">
    <text evidence="2">Belongs to the UPF0702 family.</text>
</comment>
<dbReference type="Gene3D" id="3.30.240.20">
    <property type="entry name" value="bsu07140 like domains"/>
    <property type="match status" value="1"/>
</dbReference>
<evidence type="ECO:0000259" key="8">
    <source>
        <dbReference type="Pfam" id="PF04239"/>
    </source>
</evidence>
<accession>A0A4U3LSF7</accession>